<dbReference type="PANTHER" id="PTHR43341">
    <property type="entry name" value="AMINO ACID PERMEASE"/>
    <property type="match status" value="1"/>
</dbReference>
<dbReference type="InterPro" id="IPR004841">
    <property type="entry name" value="AA-permease/SLC12A_dom"/>
</dbReference>
<dbReference type="EMBL" id="KV460239">
    <property type="protein sequence ID" value="OBT95007.1"/>
    <property type="molecule type" value="Genomic_DNA"/>
</dbReference>
<dbReference type="Proteomes" id="UP000091956">
    <property type="component" value="Unassembled WGS sequence"/>
</dbReference>
<dbReference type="FunFam" id="1.20.1740.10:FF:000017">
    <property type="entry name" value="Amino acid permease"/>
    <property type="match status" value="1"/>
</dbReference>
<feature type="transmembrane region" description="Helical" evidence="9">
    <location>
        <begin position="507"/>
        <end position="527"/>
    </location>
</feature>
<dbReference type="PANTHER" id="PTHR43341:SF1">
    <property type="entry name" value="GENERAL AMINO-ACID PERMEASE GAP1"/>
    <property type="match status" value="1"/>
</dbReference>
<evidence type="ECO:0000313" key="11">
    <source>
        <dbReference type="EMBL" id="OBT95007.1"/>
    </source>
</evidence>
<keyword evidence="12" id="KW-1185">Reference proteome</keyword>
<sequence>MPKSYSLHSLPSHHEYPEEFSSPSRLTSNAQSYYNSSTNYSSGEPWYRVDRDQHPSLSQRFVDSFKRDPNRQRSISQSINSTDHHGALDPHMAVIATANTALARKLKGRHLQMIAIGGSVGAGLFVTSGRMLHEGGPASVLIAFSLIGSMLFCTVHALGEMAVLYPVAGSFSAYSTRFLDPAWGFAMGWAYATQWLIVLPLEIVAASVTMGYWNTTLPRSIFVTIFLVLIISINLFGVKGYGEAEFLFSVVKIVAVIGFVILGIIINCAGNPDGGYIGGEFWVDPGPFNNGFKGLCSVMITAAFAFAGTELIGLASAETANPRKSLPTAIKQVFWRITLFYIVSLTVVGLLVPHDDERLFNEGSANANGSASPFVIAIEDAGIAVLPSVMNAVILIAIVSVGNSAVFGSTRTLAALADQGHAPKILGYVDRKGRPIVAIAIACAVGFIAYAVESGQQGTVLNWMLSFSGLSSIFTWGSICLSHIRFRRAWALQGHSLNELAFVSQPGLVGSWVGFIFNVFVLVAQFWTGAWPINYGEIGIRGQLRSFFLAYLTAPTVLIMYGVYKYRHKTKVWRARDMDLQTGRRELNLDKLLKAEREEKEEWPRWKRWYDLVC</sequence>
<dbReference type="Gene3D" id="1.20.1740.10">
    <property type="entry name" value="Amino acid/polyamine transporter I"/>
    <property type="match status" value="1"/>
</dbReference>
<feature type="domain" description="Amino acid permease/ SLC12A" evidence="10">
    <location>
        <begin position="110"/>
        <end position="572"/>
    </location>
</feature>
<dbReference type="GeneID" id="28840917"/>
<feature type="transmembrane region" description="Helical" evidence="9">
    <location>
        <begin position="219"/>
        <end position="238"/>
    </location>
</feature>
<keyword evidence="3" id="KW-1003">Cell membrane</keyword>
<feature type="transmembrane region" description="Helical" evidence="9">
    <location>
        <begin position="292"/>
        <end position="312"/>
    </location>
</feature>
<feature type="transmembrane region" description="Helical" evidence="9">
    <location>
        <begin position="333"/>
        <end position="352"/>
    </location>
</feature>
<dbReference type="OrthoDB" id="3900342at2759"/>
<feature type="region of interest" description="Disordered" evidence="8">
    <location>
        <begin position="1"/>
        <end position="33"/>
    </location>
</feature>
<evidence type="ECO:0000256" key="5">
    <source>
        <dbReference type="ARBA" id="ARBA00022970"/>
    </source>
</evidence>
<comment type="subcellular location">
    <subcellularLocation>
        <location evidence="1">Cell membrane</location>
        <topology evidence="1">Multi-pass membrane protein</topology>
    </subcellularLocation>
</comment>
<dbReference type="GO" id="GO:0015171">
    <property type="term" value="F:amino acid transmembrane transporter activity"/>
    <property type="evidence" value="ECO:0007669"/>
    <property type="project" value="TreeGrafter"/>
</dbReference>
<reference evidence="12" key="2">
    <citation type="journal article" date="2018" name="Nat. Commun.">
        <title>Extreme sensitivity to ultraviolet light in the fungal pathogen causing white-nose syndrome of bats.</title>
        <authorList>
            <person name="Palmer J.M."/>
            <person name="Drees K.P."/>
            <person name="Foster J.T."/>
            <person name="Lindner D.L."/>
        </authorList>
    </citation>
    <scope>NUCLEOTIDE SEQUENCE [LARGE SCALE GENOMIC DNA]</scope>
    <source>
        <strain evidence="12">UAMH 10579</strain>
    </source>
</reference>
<evidence type="ECO:0000256" key="4">
    <source>
        <dbReference type="ARBA" id="ARBA00022692"/>
    </source>
</evidence>
<evidence type="ECO:0000256" key="9">
    <source>
        <dbReference type="SAM" id="Phobius"/>
    </source>
</evidence>
<feature type="transmembrane region" description="Helical" evidence="9">
    <location>
        <begin position="464"/>
        <end position="486"/>
    </location>
</feature>
<accession>A0A1B8GGP5</accession>
<evidence type="ECO:0000256" key="3">
    <source>
        <dbReference type="ARBA" id="ARBA00022475"/>
    </source>
</evidence>
<dbReference type="RefSeq" id="XP_018128740.1">
    <property type="nucleotide sequence ID" value="XM_018276965.2"/>
</dbReference>
<dbReference type="STRING" id="342668.A0A1B8GGP5"/>
<dbReference type="InterPro" id="IPR004762">
    <property type="entry name" value="Amino_acid_permease_fungi"/>
</dbReference>
<feature type="compositionally biased region" description="Polar residues" evidence="8">
    <location>
        <begin position="72"/>
        <end position="81"/>
    </location>
</feature>
<reference evidence="11 12" key="1">
    <citation type="submission" date="2016-03" db="EMBL/GenBank/DDBJ databases">
        <title>Comparative genomics of Pseudogymnoascus destructans, the fungus causing white-nose syndrome of bats.</title>
        <authorList>
            <person name="Palmer J.M."/>
            <person name="Drees K.P."/>
            <person name="Foster J.T."/>
            <person name="Lindner D.L."/>
        </authorList>
    </citation>
    <scope>NUCLEOTIDE SEQUENCE [LARGE SCALE GENOMIC DNA]</scope>
    <source>
        <strain evidence="11 12">UAMH 10579</strain>
    </source>
</reference>
<dbReference type="NCBIfam" id="TIGR00913">
    <property type="entry name" value="2A0310"/>
    <property type="match status" value="1"/>
</dbReference>
<protein>
    <submittedName>
        <fullName evidence="11">Glyceraldehyde-3-phosphate dehydrogenase 1</fullName>
    </submittedName>
</protein>
<organism evidence="11 12">
    <name type="scientific">Pseudogymnoascus verrucosus</name>
    <dbReference type="NCBI Taxonomy" id="342668"/>
    <lineage>
        <taxon>Eukaryota</taxon>
        <taxon>Fungi</taxon>
        <taxon>Dikarya</taxon>
        <taxon>Ascomycota</taxon>
        <taxon>Pezizomycotina</taxon>
        <taxon>Leotiomycetes</taxon>
        <taxon>Thelebolales</taxon>
        <taxon>Thelebolaceae</taxon>
        <taxon>Pseudogymnoascus</taxon>
    </lineage>
</organism>
<name>A0A1B8GGP5_9PEZI</name>
<evidence type="ECO:0000256" key="8">
    <source>
        <dbReference type="SAM" id="MobiDB-lite"/>
    </source>
</evidence>
<keyword evidence="4 9" id="KW-0812">Transmembrane</keyword>
<keyword evidence="7 9" id="KW-0472">Membrane</keyword>
<feature type="transmembrane region" description="Helical" evidence="9">
    <location>
        <begin position="138"/>
        <end position="168"/>
    </location>
</feature>
<feature type="transmembrane region" description="Helical" evidence="9">
    <location>
        <begin position="547"/>
        <end position="564"/>
    </location>
</feature>
<keyword evidence="5" id="KW-0029">Amino-acid transport</keyword>
<gene>
    <name evidence="11" type="primary">GAP1_4</name>
    <name evidence="11" type="ORF">VE01_07531</name>
</gene>
<dbReference type="PROSITE" id="PS00218">
    <property type="entry name" value="AMINO_ACID_PERMEASE_1"/>
    <property type="match status" value="1"/>
</dbReference>
<feature type="region of interest" description="Disordered" evidence="8">
    <location>
        <begin position="61"/>
        <end position="84"/>
    </location>
</feature>
<keyword evidence="2" id="KW-0813">Transport</keyword>
<evidence type="ECO:0000256" key="1">
    <source>
        <dbReference type="ARBA" id="ARBA00004651"/>
    </source>
</evidence>
<feature type="transmembrane region" description="Helical" evidence="9">
    <location>
        <begin position="189"/>
        <end position="213"/>
    </location>
</feature>
<dbReference type="Pfam" id="PF00324">
    <property type="entry name" value="AA_permease"/>
    <property type="match status" value="1"/>
</dbReference>
<evidence type="ECO:0000256" key="7">
    <source>
        <dbReference type="ARBA" id="ARBA00023136"/>
    </source>
</evidence>
<feature type="transmembrane region" description="Helical" evidence="9">
    <location>
        <begin position="250"/>
        <end position="272"/>
    </location>
</feature>
<proteinExistence type="predicted"/>
<feature type="transmembrane region" description="Helical" evidence="9">
    <location>
        <begin position="113"/>
        <end position="132"/>
    </location>
</feature>
<dbReference type="GO" id="GO:0005886">
    <property type="term" value="C:plasma membrane"/>
    <property type="evidence" value="ECO:0007669"/>
    <property type="project" value="UniProtKB-SubCell"/>
</dbReference>
<evidence type="ECO:0000256" key="2">
    <source>
        <dbReference type="ARBA" id="ARBA00022448"/>
    </source>
</evidence>
<feature type="transmembrane region" description="Helical" evidence="9">
    <location>
        <begin position="392"/>
        <end position="414"/>
    </location>
</feature>
<dbReference type="AlphaFoldDB" id="A0A1B8GGP5"/>
<dbReference type="InterPro" id="IPR050524">
    <property type="entry name" value="APC_YAT"/>
</dbReference>
<evidence type="ECO:0000259" key="10">
    <source>
        <dbReference type="Pfam" id="PF00324"/>
    </source>
</evidence>
<evidence type="ECO:0000313" key="12">
    <source>
        <dbReference type="Proteomes" id="UP000091956"/>
    </source>
</evidence>
<evidence type="ECO:0000256" key="6">
    <source>
        <dbReference type="ARBA" id="ARBA00022989"/>
    </source>
</evidence>
<feature type="transmembrane region" description="Helical" evidence="9">
    <location>
        <begin position="435"/>
        <end position="452"/>
    </location>
</feature>
<keyword evidence="6 9" id="KW-1133">Transmembrane helix</keyword>
<dbReference type="InterPro" id="IPR004840">
    <property type="entry name" value="Amino_acid_permease_CS"/>
</dbReference>